<feature type="region of interest" description="Disordered" evidence="1">
    <location>
        <begin position="27"/>
        <end position="58"/>
    </location>
</feature>
<proteinExistence type="predicted"/>
<dbReference type="RefSeq" id="WP_165401222.1">
    <property type="nucleotide sequence ID" value="NZ_SGWQ01000001.1"/>
</dbReference>
<evidence type="ECO:0000256" key="1">
    <source>
        <dbReference type="SAM" id="MobiDB-lite"/>
    </source>
</evidence>
<accession>A0A4Q7L5W2</accession>
<dbReference type="AlphaFoldDB" id="A0A4Q7L5W2"/>
<sequence>MKWDAYEIDTSDLIDATPIFDDVVEELRGGDGAADATAPDGGRRPPSGARSHDHAPVS</sequence>
<evidence type="ECO:0000313" key="2">
    <source>
        <dbReference type="EMBL" id="RZS45048.1"/>
    </source>
</evidence>
<keyword evidence="3" id="KW-1185">Reference proteome</keyword>
<evidence type="ECO:0000313" key="3">
    <source>
        <dbReference type="Proteomes" id="UP000294257"/>
    </source>
</evidence>
<comment type="caution">
    <text evidence="2">The sequence shown here is derived from an EMBL/GenBank/DDBJ whole genome shotgun (WGS) entry which is preliminary data.</text>
</comment>
<dbReference type="EMBL" id="SGWQ01000001">
    <property type="protein sequence ID" value="RZS45048.1"/>
    <property type="molecule type" value="Genomic_DNA"/>
</dbReference>
<name>A0A4Q7L5W2_9PSEU</name>
<reference evidence="2 3" key="1">
    <citation type="submission" date="2019-02" db="EMBL/GenBank/DDBJ databases">
        <title>Genomic Encyclopedia of Type Strains, Phase IV (KMG-IV): sequencing the most valuable type-strain genomes for metagenomic binning, comparative biology and taxonomic classification.</title>
        <authorList>
            <person name="Goeker M."/>
        </authorList>
    </citation>
    <scope>NUCLEOTIDE SEQUENCE [LARGE SCALE GENOMIC DNA]</scope>
    <source>
        <strain evidence="2 3">DSM 101727</strain>
    </source>
</reference>
<protein>
    <submittedName>
        <fullName evidence="2">Uncharacterized protein</fullName>
    </submittedName>
</protein>
<organism evidence="2 3">
    <name type="scientific">Herbihabitans rhizosphaerae</name>
    <dbReference type="NCBI Taxonomy" id="1872711"/>
    <lineage>
        <taxon>Bacteria</taxon>
        <taxon>Bacillati</taxon>
        <taxon>Actinomycetota</taxon>
        <taxon>Actinomycetes</taxon>
        <taxon>Pseudonocardiales</taxon>
        <taxon>Pseudonocardiaceae</taxon>
        <taxon>Herbihabitans</taxon>
    </lineage>
</organism>
<dbReference type="Proteomes" id="UP000294257">
    <property type="component" value="Unassembled WGS sequence"/>
</dbReference>
<gene>
    <name evidence="2" type="ORF">EV193_101932</name>
</gene>